<organism evidence="1 2">
    <name type="scientific">Candidatus Kuenenbacteria bacterium CG10_big_fil_rev_8_21_14_0_10_36_11</name>
    <dbReference type="NCBI Taxonomy" id="1974618"/>
    <lineage>
        <taxon>Bacteria</taxon>
        <taxon>Candidatus Kueneniibacteriota</taxon>
    </lineage>
</organism>
<feature type="non-terminal residue" evidence="1">
    <location>
        <position position="1"/>
    </location>
</feature>
<gene>
    <name evidence="1" type="ORF">COU23_01040</name>
</gene>
<protein>
    <submittedName>
        <fullName evidence="1">Uncharacterized protein</fullName>
    </submittedName>
</protein>
<sequence length="76" mass="8693">AQGRNNFTNNYDIIAYFSKGKAKTFNLDAIRIPQLVELEHRKRCENVPSVINGKFNKTKFNEFGKTPVMFGAILNN</sequence>
<dbReference type="AlphaFoldDB" id="A0A2M6WB25"/>
<comment type="caution">
    <text evidence="1">The sequence shown here is derived from an EMBL/GenBank/DDBJ whole genome shotgun (WGS) entry which is preliminary data.</text>
</comment>
<reference evidence="2" key="1">
    <citation type="submission" date="2017-09" db="EMBL/GenBank/DDBJ databases">
        <title>Depth-based differentiation of microbial function through sediment-hosted aquifers and enrichment of novel symbionts in the deep terrestrial subsurface.</title>
        <authorList>
            <person name="Probst A.J."/>
            <person name="Ladd B."/>
            <person name="Jarett J.K."/>
            <person name="Geller-Mcgrath D.E."/>
            <person name="Sieber C.M.K."/>
            <person name="Emerson J.B."/>
            <person name="Anantharaman K."/>
            <person name="Thomas B.C."/>
            <person name="Malmstrom R."/>
            <person name="Stieglmeier M."/>
            <person name="Klingl A."/>
            <person name="Woyke T."/>
            <person name="Ryan C.M."/>
            <person name="Banfield J.F."/>
        </authorList>
    </citation>
    <scope>NUCLEOTIDE SEQUENCE [LARGE SCALE GENOMIC DNA]</scope>
</reference>
<proteinExistence type="predicted"/>
<dbReference type="Proteomes" id="UP000231464">
    <property type="component" value="Unassembled WGS sequence"/>
</dbReference>
<dbReference type="EMBL" id="PFBP01000016">
    <property type="protein sequence ID" value="PIT89982.1"/>
    <property type="molecule type" value="Genomic_DNA"/>
</dbReference>
<accession>A0A2M6WB25</accession>
<name>A0A2M6WB25_9BACT</name>
<evidence type="ECO:0000313" key="2">
    <source>
        <dbReference type="Proteomes" id="UP000231464"/>
    </source>
</evidence>
<evidence type="ECO:0000313" key="1">
    <source>
        <dbReference type="EMBL" id="PIT89982.1"/>
    </source>
</evidence>